<evidence type="ECO:0000313" key="2">
    <source>
        <dbReference type="Proteomes" id="UP000694941"/>
    </source>
</evidence>
<keyword evidence="2" id="KW-1185">Reference proteome</keyword>
<reference evidence="3" key="1">
    <citation type="submission" date="2025-08" db="UniProtKB">
        <authorList>
            <consortium name="RefSeq"/>
        </authorList>
    </citation>
    <scope>IDENTIFICATION</scope>
    <source>
        <tissue evidence="3">Muscle</tissue>
    </source>
</reference>
<gene>
    <name evidence="3" type="primary">LOC106468946</name>
</gene>
<dbReference type="GeneID" id="106468946"/>
<evidence type="ECO:0000313" key="3">
    <source>
        <dbReference type="RefSeq" id="XP_022253805.1"/>
    </source>
</evidence>
<dbReference type="InterPro" id="IPR027165">
    <property type="entry name" value="CND3"/>
</dbReference>
<organism evidence="2 3">
    <name type="scientific">Limulus polyphemus</name>
    <name type="common">Atlantic horseshoe crab</name>
    <dbReference type="NCBI Taxonomy" id="6850"/>
    <lineage>
        <taxon>Eukaryota</taxon>
        <taxon>Metazoa</taxon>
        <taxon>Ecdysozoa</taxon>
        <taxon>Arthropoda</taxon>
        <taxon>Chelicerata</taxon>
        <taxon>Merostomata</taxon>
        <taxon>Xiphosura</taxon>
        <taxon>Limulidae</taxon>
        <taxon>Limulus</taxon>
    </lineage>
</organism>
<keyword evidence="1" id="KW-0175">Coiled coil</keyword>
<dbReference type="Proteomes" id="UP000694941">
    <property type="component" value="Unplaced"/>
</dbReference>
<proteinExistence type="predicted"/>
<dbReference type="PANTHER" id="PTHR14418:SF5">
    <property type="entry name" value="CONDENSIN COMPLEX SUBUNIT 3"/>
    <property type="match status" value="1"/>
</dbReference>
<dbReference type="SUPFAM" id="SSF48371">
    <property type="entry name" value="ARM repeat"/>
    <property type="match status" value="1"/>
</dbReference>
<name>A0ABM1TD49_LIMPO</name>
<protein>
    <submittedName>
        <fullName evidence="3">Condensin complex subunit 3-like</fullName>
    </submittedName>
</protein>
<sequence>MSYDAVIDDELFQKIYESMLERLRDKVFSVRIQAVLSLARLQDPSNKNCPVIEAYLFHLSHDPCHDVRRAVLNCIGASTKTLGSILERTRDVKDTVRRAAYSFLAQKVHIRSLTIAQRIRILQEGLHDRSDAVRRVVEQNLLPAWLKLYNNNMVDFLRCLDVQDSAEIAQLVLNTLFKLHTPRELVADFNLLSEEKIIPKKNASCESVLFWCCLCQYLKSQKTITADECIESILPELTPYCHYMKEYILNLDENLDIETKLEHEFVCQQLLILAGEYDLGDQAGRNCLNKLVTDLLMSPKVEATLVKPLAACYHKIHTNPENCFTGLTEIIADVREPIMTVENELTEEEKRKIELKLAKLRVDMNILREELENCIKNQNFTRAQEVKEELAALETKKELQQKEFQPLSQEVRVEKDAMKVNHLEFDFNSSYKYIYFISMYTVRVEYTSHQFEEAYY</sequence>
<evidence type="ECO:0000256" key="1">
    <source>
        <dbReference type="SAM" id="Coils"/>
    </source>
</evidence>
<dbReference type="InterPro" id="IPR016024">
    <property type="entry name" value="ARM-type_fold"/>
</dbReference>
<dbReference type="Gene3D" id="1.25.10.10">
    <property type="entry name" value="Leucine-rich Repeat Variant"/>
    <property type="match status" value="1"/>
</dbReference>
<dbReference type="InterPro" id="IPR011989">
    <property type="entry name" value="ARM-like"/>
</dbReference>
<dbReference type="PANTHER" id="PTHR14418">
    <property type="entry name" value="CONDENSIN COMPLEX SUBUNIT 3-RELATED"/>
    <property type="match status" value="1"/>
</dbReference>
<feature type="coiled-coil region" evidence="1">
    <location>
        <begin position="338"/>
        <end position="403"/>
    </location>
</feature>
<dbReference type="RefSeq" id="XP_022253805.1">
    <property type="nucleotide sequence ID" value="XM_022398097.1"/>
</dbReference>
<accession>A0ABM1TD49</accession>